<dbReference type="AlphaFoldDB" id="A0A6J6J574"/>
<name>A0A6J6J574_9ZZZZ</name>
<dbReference type="EMBL" id="CAEZVB010000118">
    <property type="protein sequence ID" value="CAB4631958.1"/>
    <property type="molecule type" value="Genomic_DNA"/>
</dbReference>
<proteinExistence type="predicted"/>
<reference evidence="3" key="1">
    <citation type="submission" date="2020-05" db="EMBL/GenBank/DDBJ databases">
        <authorList>
            <person name="Chiriac C."/>
            <person name="Salcher M."/>
            <person name="Ghai R."/>
            <person name="Kavagutti S V."/>
        </authorList>
    </citation>
    <scope>NUCLEOTIDE SEQUENCE</scope>
</reference>
<evidence type="ECO:0000259" key="2">
    <source>
        <dbReference type="PROSITE" id="PS50977"/>
    </source>
</evidence>
<accession>A0A6J6J574</accession>
<dbReference type="InterPro" id="IPR009057">
    <property type="entry name" value="Homeodomain-like_sf"/>
</dbReference>
<organism evidence="3">
    <name type="scientific">freshwater metagenome</name>
    <dbReference type="NCBI Taxonomy" id="449393"/>
    <lineage>
        <taxon>unclassified sequences</taxon>
        <taxon>metagenomes</taxon>
        <taxon>ecological metagenomes</taxon>
    </lineage>
</organism>
<gene>
    <name evidence="3" type="ORF">UFOPK1908_01520</name>
</gene>
<feature type="domain" description="HTH tetR-type" evidence="2">
    <location>
        <begin position="12"/>
        <end position="72"/>
    </location>
</feature>
<dbReference type="Gene3D" id="1.10.357.10">
    <property type="entry name" value="Tetracycline Repressor, domain 2"/>
    <property type="match status" value="1"/>
</dbReference>
<dbReference type="SUPFAM" id="SSF46689">
    <property type="entry name" value="Homeodomain-like"/>
    <property type="match status" value="1"/>
</dbReference>
<dbReference type="GO" id="GO:0003677">
    <property type="term" value="F:DNA binding"/>
    <property type="evidence" value="ECO:0007669"/>
    <property type="project" value="UniProtKB-KW"/>
</dbReference>
<protein>
    <submittedName>
        <fullName evidence="3">Unannotated protein</fullName>
    </submittedName>
</protein>
<dbReference type="Pfam" id="PF00440">
    <property type="entry name" value="TetR_N"/>
    <property type="match status" value="1"/>
</dbReference>
<sequence>MARRMPVQQRSIESMNRMLDAGEKLFYEGGSPALTLEAVIERADTSTGSFYARFGDMHGFLDAMHERVLQTVSAELLPVLDRAGMEPDLESAMHTAFTGAFAVVDRHRVPLYFFAVGNSHDRTWREMGSRFTVGVNETYIKLIKSYLPTFTSAAAKRRIEIASRMSIAGLFQQIMLDQTEFSNVTLSTKFVAAEFADMVCVYLRATPSK</sequence>
<dbReference type="PROSITE" id="PS50977">
    <property type="entry name" value="HTH_TETR_2"/>
    <property type="match status" value="1"/>
</dbReference>
<keyword evidence="1" id="KW-0238">DNA-binding</keyword>
<evidence type="ECO:0000256" key="1">
    <source>
        <dbReference type="ARBA" id="ARBA00023125"/>
    </source>
</evidence>
<dbReference type="InterPro" id="IPR001647">
    <property type="entry name" value="HTH_TetR"/>
</dbReference>
<evidence type="ECO:0000313" key="3">
    <source>
        <dbReference type="EMBL" id="CAB4631958.1"/>
    </source>
</evidence>